<dbReference type="PANTHER" id="PTHR32071">
    <property type="entry name" value="TRANSCRIPTIONAL REGULATORY PROTEIN"/>
    <property type="match status" value="1"/>
</dbReference>
<dbReference type="InterPro" id="IPR027417">
    <property type="entry name" value="P-loop_NTPase"/>
</dbReference>
<dbReference type="Gene3D" id="3.40.50.300">
    <property type="entry name" value="P-loop containing nucleotide triphosphate hydrolases"/>
    <property type="match status" value="1"/>
</dbReference>
<dbReference type="AlphaFoldDB" id="A0A8G2FHJ4"/>
<organism evidence="4 5">
    <name type="scientific">Halodesulfovibrio aestuarii</name>
    <dbReference type="NCBI Taxonomy" id="126333"/>
    <lineage>
        <taxon>Bacteria</taxon>
        <taxon>Pseudomonadati</taxon>
        <taxon>Thermodesulfobacteriota</taxon>
        <taxon>Desulfovibrionia</taxon>
        <taxon>Desulfovibrionales</taxon>
        <taxon>Desulfovibrionaceae</taxon>
        <taxon>Halodesulfovibrio</taxon>
    </lineage>
</organism>
<dbReference type="SUPFAM" id="SSF52540">
    <property type="entry name" value="P-loop containing nucleoside triphosphate hydrolases"/>
    <property type="match status" value="1"/>
</dbReference>
<dbReference type="Pfam" id="PF00158">
    <property type="entry name" value="Sigma54_activat"/>
    <property type="match status" value="1"/>
</dbReference>
<dbReference type="CDD" id="cd00009">
    <property type="entry name" value="AAA"/>
    <property type="match status" value="1"/>
</dbReference>
<dbReference type="PROSITE" id="PS50045">
    <property type="entry name" value="SIGMA54_INTERACT_4"/>
    <property type="match status" value="1"/>
</dbReference>
<dbReference type="EMBL" id="FQZR01000003">
    <property type="protein sequence ID" value="SHJ00022.1"/>
    <property type="molecule type" value="Genomic_DNA"/>
</dbReference>
<dbReference type="GO" id="GO:0006355">
    <property type="term" value="P:regulation of DNA-templated transcription"/>
    <property type="evidence" value="ECO:0007669"/>
    <property type="project" value="InterPro"/>
</dbReference>
<keyword evidence="1" id="KW-0547">Nucleotide-binding</keyword>
<evidence type="ECO:0000313" key="5">
    <source>
        <dbReference type="Proteomes" id="UP000184001"/>
    </source>
</evidence>
<dbReference type="InterPro" id="IPR025662">
    <property type="entry name" value="Sigma_54_int_dom_ATP-bd_1"/>
</dbReference>
<comment type="caution">
    <text evidence="4">The sequence shown here is derived from an EMBL/GenBank/DDBJ whole genome shotgun (WGS) entry which is preliminary data.</text>
</comment>
<dbReference type="PROSITE" id="PS00675">
    <property type="entry name" value="SIGMA54_INTERACT_1"/>
    <property type="match status" value="1"/>
</dbReference>
<gene>
    <name evidence="4" type="ORF">SAMN05660830_01318</name>
</gene>
<dbReference type="PANTHER" id="PTHR32071:SF57">
    <property type="entry name" value="C4-DICARBOXYLATE TRANSPORT TRANSCRIPTIONAL REGULATORY PROTEIN DCTD"/>
    <property type="match status" value="1"/>
</dbReference>
<protein>
    <submittedName>
        <fullName evidence="4">Sigma-54 interaction domain-containing protein</fullName>
    </submittedName>
</protein>
<feature type="domain" description="Sigma-54 factor interaction" evidence="3">
    <location>
        <begin position="40"/>
        <end position="139"/>
    </location>
</feature>
<name>A0A8G2FHJ4_9BACT</name>
<evidence type="ECO:0000259" key="3">
    <source>
        <dbReference type="PROSITE" id="PS50045"/>
    </source>
</evidence>
<evidence type="ECO:0000256" key="2">
    <source>
        <dbReference type="ARBA" id="ARBA00022840"/>
    </source>
</evidence>
<dbReference type="GO" id="GO:0005524">
    <property type="term" value="F:ATP binding"/>
    <property type="evidence" value="ECO:0007669"/>
    <property type="project" value="UniProtKB-KW"/>
</dbReference>
<reference evidence="4 5" key="1">
    <citation type="submission" date="2016-11" db="EMBL/GenBank/DDBJ databases">
        <authorList>
            <person name="Varghese N."/>
            <person name="Submissions S."/>
        </authorList>
    </citation>
    <scope>NUCLEOTIDE SEQUENCE [LARGE SCALE GENOMIC DNA]</scope>
    <source>
        <strain evidence="4 5">DSM 17919</strain>
    </source>
</reference>
<keyword evidence="2" id="KW-0067">ATP-binding</keyword>
<evidence type="ECO:0000313" key="4">
    <source>
        <dbReference type="EMBL" id="SHJ00022.1"/>
    </source>
</evidence>
<proteinExistence type="predicted"/>
<accession>A0A8G2FHJ4</accession>
<evidence type="ECO:0000256" key="1">
    <source>
        <dbReference type="ARBA" id="ARBA00022741"/>
    </source>
</evidence>
<sequence>MADIDFMSLGTCVRRYGFKFIDTWASLTISVSGIEPTVGTTLSSPAMQAIYKKIKLVANTRSTVLISGETGTGKNVIARLVHNQSNRRNGPFVVVHCGSLPENLVESELFGHEKGSFTGAYRRKRGKFELAAGGTIFLD</sequence>
<dbReference type="Proteomes" id="UP000184001">
    <property type="component" value="Unassembled WGS sequence"/>
</dbReference>
<dbReference type="InterPro" id="IPR002078">
    <property type="entry name" value="Sigma_54_int"/>
</dbReference>